<dbReference type="InterPro" id="IPR043144">
    <property type="entry name" value="Mal/L-sulf/L-lact_DH-like_ah"/>
</dbReference>
<dbReference type="EMBL" id="CBWP010000042">
    <property type="protein sequence ID" value="CDL38506.1"/>
    <property type="molecule type" value="Genomic_DNA"/>
</dbReference>
<keyword evidence="2" id="KW-0560">Oxidoreductase</keyword>
<dbReference type="Gene3D" id="1.10.1530.10">
    <property type="match status" value="1"/>
</dbReference>
<dbReference type="AlphaFoldDB" id="A0A7G2IMR5"/>
<comment type="similarity">
    <text evidence="1">Belongs to the LDH2/MDH2 oxidoreductase family.</text>
</comment>
<reference evidence="2 3" key="1">
    <citation type="submission" date="2013-10" db="EMBL/GenBank/DDBJ databases">
        <title>Antibiotic resistance diversity of beta-lactamase producers in the General Hospital Vienna.</title>
        <authorList>
            <person name="Barisic I."/>
            <person name="Mitteregger D."/>
            <person name="Hirschl A.M."/>
            <person name="Noehammer C."/>
            <person name="Wiesinger-Mayr H."/>
        </authorList>
    </citation>
    <scope>NUCLEOTIDE SEQUENCE [LARGE SCALE GENOMIC DNA]</scope>
    <source>
        <strain evidence="2 3">ISC11</strain>
    </source>
</reference>
<protein>
    <submittedName>
        <fullName evidence="2">Malate dehydrogenase</fullName>
        <ecNumber evidence="2">1.1.1.37</ecNumber>
    </submittedName>
</protein>
<dbReference type="GO" id="GO:0030060">
    <property type="term" value="F:L-malate dehydrogenase (NAD+) activity"/>
    <property type="evidence" value="ECO:0007669"/>
    <property type="project" value="UniProtKB-EC"/>
</dbReference>
<dbReference type="PANTHER" id="PTHR11091">
    <property type="entry name" value="OXIDOREDUCTASE-RELATED"/>
    <property type="match status" value="1"/>
</dbReference>
<dbReference type="InterPro" id="IPR003767">
    <property type="entry name" value="Malate/L-lactate_DH-like"/>
</dbReference>
<dbReference type="EC" id="1.1.1.37" evidence="2"/>
<name>A0A7G2IMR5_CITFR</name>
<evidence type="ECO:0000313" key="3">
    <source>
        <dbReference type="Proteomes" id="UP000019194"/>
    </source>
</evidence>
<comment type="caution">
    <text evidence="2">The sequence shown here is derived from an EMBL/GenBank/DDBJ whole genome shotgun (WGS) entry which is preliminary data.</text>
</comment>
<evidence type="ECO:0000313" key="2">
    <source>
        <dbReference type="EMBL" id="CDL38506.1"/>
    </source>
</evidence>
<proteinExistence type="inferred from homology"/>
<dbReference type="Pfam" id="PF02615">
    <property type="entry name" value="Ldh_2"/>
    <property type="match status" value="1"/>
</dbReference>
<dbReference type="Proteomes" id="UP000019194">
    <property type="component" value="Unassembled WGS sequence"/>
</dbReference>
<evidence type="ECO:0000256" key="1">
    <source>
        <dbReference type="ARBA" id="ARBA00006056"/>
    </source>
</evidence>
<sequence length="83" mass="9122">MNSGHRFHVPTLHAFIQAVFHQMGSNDQEARLVADHLIASNLAGHDSHGIGMIPSYIRSFSLGHLQINCHAKSGKRCRSGDYA</sequence>
<organism evidence="2 3">
    <name type="scientific">Citrobacter freundii</name>
    <dbReference type="NCBI Taxonomy" id="546"/>
    <lineage>
        <taxon>Bacteria</taxon>
        <taxon>Pseudomonadati</taxon>
        <taxon>Pseudomonadota</taxon>
        <taxon>Gammaproteobacteria</taxon>
        <taxon>Enterobacterales</taxon>
        <taxon>Enterobacteriaceae</taxon>
        <taxon>Citrobacter</taxon>
        <taxon>Citrobacter freundii complex</taxon>
    </lineage>
</organism>
<dbReference type="SUPFAM" id="SSF89733">
    <property type="entry name" value="L-sulfolactate dehydrogenase-like"/>
    <property type="match status" value="1"/>
</dbReference>
<accession>A0A7G2IMR5</accession>
<dbReference type="InterPro" id="IPR036111">
    <property type="entry name" value="Mal/L-sulfo/L-lacto_DH-like_sf"/>
</dbReference>
<dbReference type="PANTHER" id="PTHR11091:SF0">
    <property type="entry name" value="MALATE DEHYDROGENASE"/>
    <property type="match status" value="1"/>
</dbReference>